<proteinExistence type="predicted"/>
<evidence type="ECO:0000259" key="11">
    <source>
        <dbReference type="PROSITE" id="PS50157"/>
    </source>
</evidence>
<protein>
    <submittedName>
        <fullName evidence="13">Zinc finger protein 16-like isoform X1</fullName>
    </submittedName>
</protein>
<dbReference type="GO" id="GO:0005634">
    <property type="term" value="C:nucleus"/>
    <property type="evidence" value="ECO:0007669"/>
    <property type="project" value="UniProtKB-SubCell"/>
</dbReference>
<dbReference type="Pfam" id="PF00096">
    <property type="entry name" value="zf-C2H2"/>
    <property type="match status" value="4"/>
</dbReference>
<comment type="subcellular location">
    <subcellularLocation>
        <location evidence="1">Nucleus</location>
    </subcellularLocation>
</comment>
<keyword evidence="7" id="KW-0804">Transcription</keyword>
<evidence type="ECO:0000313" key="13">
    <source>
        <dbReference type="RefSeq" id="XP_032831570.1"/>
    </source>
</evidence>
<feature type="region of interest" description="Disordered" evidence="10">
    <location>
        <begin position="232"/>
        <end position="292"/>
    </location>
</feature>
<evidence type="ECO:0000256" key="6">
    <source>
        <dbReference type="ARBA" id="ARBA00023015"/>
    </source>
</evidence>
<dbReference type="GO" id="GO:0008270">
    <property type="term" value="F:zinc ion binding"/>
    <property type="evidence" value="ECO:0007669"/>
    <property type="project" value="UniProtKB-KW"/>
</dbReference>
<dbReference type="KEGG" id="pmrn:116954877"/>
<evidence type="ECO:0000256" key="7">
    <source>
        <dbReference type="ARBA" id="ARBA00023163"/>
    </source>
</evidence>
<dbReference type="GO" id="GO:0003677">
    <property type="term" value="F:DNA binding"/>
    <property type="evidence" value="ECO:0007669"/>
    <property type="project" value="UniProtKB-KW"/>
</dbReference>
<accession>A0AAJ7UAB1</accession>
<feature type="compositionally biased region" description="Basic and acidic residues" evidence="10">
    <location>
        <begin position="461"/>
        <end position="470"/>
    </location>
</feature>
<dbReference type="FunFam" id="3.30.160.60:FF:002343">
    <property type="entry name" value="Zinc finger protein 33A"/>
    <property type="match status" value="2"/>
</dbReference>
<feature type="domain" description="C2H2-type" evidence="11">
    <location>
        <begin position="194"/>
        <end position="221"/>
    </location>
</feature>
<evidence type="ECO:0000256" key="5">
    <source>
        <dbReference type="ARBA" id="ARBA00022833"/>
    </source>
</evidence>
<dbReference type="InterPro" id="IPR036236">
    <property type="entry name" value="Znf_C2H2_sf"/>
</dbReference>
<evidence type="ECO:0000256" key="9">
    <source>
        <dbReference type="PROSITE-ProRule" id="PRU00042"/>
    </source>
</evidence>
<dbReference type="Proteomes" id="UP001318040">
    <property type="component" value="Chromosome 57"/>
</dbReference>
<dbReference type="Gene3D" id="3.30.160.60">
    <property type="entry name" value="Classic Zinc Finger"/>
    <property type="match status" value="5"/>
</dbReference>
<evidence type="ECO:0000256" key="4">
    <source>
        <dbReference type="ARBA" id="ARBA00022771"/>
    </source>
</evidence>
<organism evidence="12 13">
    <name type="scientific">Petromyzon marinus</name>
    <name type="common">Sea lamprey</name>
    <dbReference type="NCBI Taxonomy" id="7757"/>
    <lineage>
        <taxon>Eukaryota</taxon>
        <taxon>Metazoa</taxon>
        <taxon>Chordata</taxon>
        <taxon>Craniata</taxon>
        <taxon>Vertebrata</taxon>
        <taxon>Cyclostomata</taxon>
        <taxon>Hyperoartia</taxon>
        <taxon>Petromyzontiformes</taxon>
        <taxon>Petromyzontidae</taxon>
        <taxon>Petromyzon</taxon>
    </lineage>
</organism>
<dbReference type="SMART" id="SM00355">
    <property type="entry name" value="ZnF_C2H2"/>
    <property type="match status" value="5"/>
</dbReference>
<dbReference type="SUPFAM" id="SSF57667">
    <property type="entry name" value="beta-beta-alpha zinc fingers"/>
    <property type="match status" value="3"/>
</dbReference>
<dbReference type="GO" id="GO:0000981">
    <property type="term" value="F:DNA-binding transcription factor activity, RNA polymerase II-specific"/>
    <property type="evidence" value="ECO:0007669"/>
    <property type="project" value="TreeGrafter"/>
</dbReference>
<dbReference type="PANTHER" id="PTHR24394">
    <property type="entry name" value="ZINC FINGER PROTEIN"/>
    <property type="match status" value="1"/>
</dbReference>
<keyword evidence="6" id="KW-0805">Transcription regulation</keyword>
<keyword evidence="8" id="KW-0539">Nucleus</keyword>
<feature type="domain" description="C2H2-type" evidence="11">
    <location>
        <begin position="166"/>
        <end position="193"/>
    </location>
</feature>
<keyword evidence="3" id="KW-0677">Repeat</keyword>
<evidence type="ECO:0000256" key="10">
    <source>
        <dbReference type="SAM" id="MobiDB-lite"/>
    </source>
</evidence>
<dbReference type="PANTHER" id="PTHR24394:SF48">
    <property type="entry name" value="ZINC FINGER PROTEIN 771"/>
    <property type="match status" value="1"/>
</dbReference>
<evidence type="ECO:0000256" key="2">
    <source>
        <dbReference type="ARBA" id="ARBA00022723"/>
    </source>
</evidence>
<evidence type="ECO:0000256" key="3">
    <source>
        <dbReference type="ARBA" id="ARBA00022737"/>
    </source>
</evidence>
<dbReference type="RefSeq" id="XP_032831570.1">
    <property type="nucleotide sequence ID" value="XM_032975679.1"/>
</dbReference>
<feature type="region of interest" description="Disordered" evidence="10">
    <location>
        <begin position="379"/>
        <end position="505"/>
    </location>
</feature>
<feature type="region of interest" description="Disordered" evidence="10">
    <location>
        <begin position="310"/>
        <end position="337"/>
    </location>
</feature>
<sequence>MTSGRVRDEKEERSWRGRRCCFCDCGRERRGTLRAIKSSVIHHQNAAAPERINEEQARNSCGPRLCSRVTEMERRQPITKWHQCGRCTYNTHRRDHMRIHLRTHTGEKPFKCTDCAKAFTQLGSLQTHRRTHTSQKPFKCTVCDKAFTQLGNLKTHLRTHTGEKPFKCAVCEKAFTVSSHLQRHQSTHTGEKLFKCTVCDKAFAQAGALNKHQKVHREMAAVVTAAVVATPGREGQDAATSAASRKREPEGNPVREARPGVKVKREVDVSAATAPKPGLHGGHLGARAGERSHGCGVRGKAIFCSGALHRHRKIHPERMPNSKPPPPREAPRAAASSGRAFNLADHLRGMRHGHAGVGRAHGCPERRRALPPVRELPGARMPAAAGGQKVAVEGGGRGATVTAPPSKRKREGNPSFETWPGVKVEDGDGSCHYTPPTVVRECRGESRGGCAARPRVRASRGRGDAAPRTDDDNDDGAWAERGERALPSSSVEDEDASDTEGDEGS</sequence>
<feature type="compositionally biased region" description="Basic and acidic residues" evidence="10">
    <location>
        <begin position="245"/>
        <end position="268"/>
    </location>
</feature>
<name>A0AAJ7UAB1_PETMA</name>
<dbReference type="FunFam" id="3.30.160.60:FF:000624">
    <property type="entry name" value="zinc finger protein 697"/>
    <property type="match status" value="1"/>
</dbReference>
<dbReference type="PROSITE" id="PS00028">
    <property type="entry name" value="ZINC_FINGER_C2H2_1"/>
    <property type="match status" value="4"/>
</dbReference>
<feature type="domain" description="C2H2-type" evidence="11">
    <location>
        <begin position="82"/>
        <end position="109"/>
    </location>
</feature>
<feature type="domain" description="C2H2-type" evidence="11">
    <location>
        <begin position="138"/>
        <end position="165"/>
    </location>
</feature>
<evidence type="ECO:0000256" key="1">
    <source>
        <dbReference type="ARBA" id="ARBA00004123"/>
    </source>
</evidence>
<feature type="domain" description="C2H2-type" evidence="11">
    <location>
        <begin position="110"/>
        <end position="137"/>
    </location>
</feature>
<dbReference type="InterPro" id="IPR013087">
    <property type="entry name" value="Znf_C2H2_type"/>
</dbReference>
<keyword evidence="12" id="KW-1185">Reference proteome</keyword>
<dbReference type="AlphaFoldDB" id="A0AAJ7UAB1"/>
<keyword evidence="2" id="KW-0479">Metal-binding</keyword>
<gene>
    <name evidence="13" type="primary">LOC116954877</name>
</gene>
<keyword evidence="4 9" id="KW-0863">Zinc-finger</keyword>
<dbReference type="PROSITE" id="PS50157">
    <property type="entry name" value="ZINC_FINGER_C2H2_2"/>
    <property type="match status" value="5"/>
</dbReference>
<evidence type="ECO:0000256" key="8">
    <source>
        <dbReference type="ARBA" id="ARBA00023242"/>
    </source>
</evidence>
<evidence type="ECO:0000313" key="12">
    <source>
        <dbReference type="Proteomes" id="UP001318040"/>
    </source>
</evidence>
<feature type="compositionally biased region" description="Acidic residues" evidence="10">
    <location>
        <begin position="491"/>
        <end position="505"/>
    </location>
</feature>
<reference evidence="13" key="1">
    <citation type="submission" date="2025-08" db="UniProtKB">
        <authorList>
            <consortium name="RefSeq"/>
        </authorList>
    </citation>
    <scope>IDENTIFICATION</scope>
    <source>
        <tissue evidence="13">Sperm</tissue>
    </source>
</reference>
<keyword evidence="5" id="KW-0862">Zinc</keyword>
<dbReference type="FunFam" id="3.30.160.60:FF:000831">
    <property type="entry name" value="Zinc finger and BTB domain-containing protein 17"/>
    <property type="match status" value="1"/>
</dbReference>